<keyword evidence="6 8" id="KW-0862">Zinc</keyword>
<feature type="domain" description="Peptidase M48" evidence="9">
    <location>
        <begin position="67"/>
        <end position="253"/>
    </location>
</feature>
<feature type="chain" id="PRO_5011801558" description="Putative beta-barrel assembly-enhancing protease" evidence="8">
    <location>
        <begin position="24"/>
        <end position="482"/>
    </location>
</feature>
<feature type="binding site" evidence="8">
    <location>
        <position position="197"/>
    </location>
    <ligand>
        <name>Zn(2+)</name>
        <dbReference type="ChEBI" id="CHEBI:29105"/>
        <note>catalytic</note>
    </ligand>
</feature>
<dbReference type="RefSeq" id="WP_091983600.1">
    <property type="nucleotide sequence ID" value="NZ_FOLO01000014.1"/>
</dbReference>
<feature type="signal peptide" evidence="8">
    <location>
        <begin position="1"/>
        <end position="23"/>
    </location>
</feature>
<gene>
    <name evidence="10" type="ORF">SAMN02745724_02200</name>
</gene>
<evidence type="ECO:0000256" key="3">
    <source>
        <dbReference type="ARBA" id="ARBA00022729"/>
    </source>
</evidence>
<dbReference type="EC" id="3.4.-.-" evidence="8"/>
<evidence type="ECO:0000256" key="1">
    <source>
        <dbReference type="ARBA" id="ARBA00022670"/>
    </source>
</evidence>
<dbReference type="HAMAP" id="MF_00997">
    <property type="entry name" value="Protease_BepA"/>
    <property type="match status" value="1"/>
</dbReference>
<comment type="cofactor">
    <cofactor evidence="8">
        <name>Zn(2+)</name>
        <dbReference type="ChEBI" id="CHEBI:29105"/>
    </cofactor>
    <text evidence="8">Binds 1 zinc ion per subunit.</text>
</comment>
<feature type="active site" evidence="8">
    <location>
        <position position="133"/>
    </location>
</feature>
<dbReference type="GO" id="GO:0042597">
    <property type="term" value="C:periplasmic space"/>
    <property type="evidence" value="ECO:0007669"/>
    <property type="project" value="UniProtKB-SubCell"/>
</dbReference>
<reference evidence="10 11" key="1">
    <citation type="submission" date="2016-10" db="EMBL/GenBank/DDBJ databases">
        <authorList>
            <person name="de Groot N.N."/>
        </authorList>
    </citation>
    <scope>NUCLEOTIDE SEQUENCE [LARGE SCALE GENOMIC DNA]</scope>
    <source>
        <strain evidence="10 11">DSM 6059</strain>
    </source>
</reference>
<dbReference type="GO" id="GO:0051603">
    <property type="term" value="P:proteolysis involved in protein catabolic process"/>
    <property type="evidence" value="ECO:0007669"/>
    <property type="project" value="TreeGrafter"/>
</dbReference>
<evidence type="ECO:0000313" key="10">
    <source>
        <dbReference type="EMBL" id="SFC65314.1"/>
    </source>
</evidence>
<feature type="active site" description="Proton donor" evidence="8">
    <location>
        <position position="201"/>
    </location>
</feature>
<dbReference type="InterPro" id="IPR051156">
    <property type="entry name" value="Mito/Outer_Membr_Metalloprot"/>
</dbReference>
<dbReference type="Gene3D" id="1.25.40.10">
    <property type="entry name" value="Tetratricopeptide repeat domain"/>
    <property type="match status" value="1"/>
</dbReference>
<comment type="function">
    <text evidence="8">Functions as both a chaperone and a metalloprotease. Maintains the integrity of the outer membrane by promoting either the assembly or the elimination of outer membrane proteins, depending on their folding state.</text>
</comment>
<keyword evidence="3 8" id="KW-0732">Signal</keyword>
<dbReference type="Pfam" id="PF14559">
    <property type="entry name" value="TPR_19"/>
    <property type="match status" value="1"/>
</dbReference>
<comment type="similarity">
    <text evidence="8">Belongs to the peptidase M48 family. BepA subfamily.</text>
</comment>
<accession>A0A1I1KWZ2</accession>
<dbReference type="PANTHER" id="PTHR22726:SF1">
    <property type="entry name" value="METALLOENDOPEPTIDASE OMA1, MITOCHONDRIAL"/>
    <property type="match status" value="1"/>
</dbReference>
<keyword evidence="5 8" id="KW-0378">Hydrolase</keyword>
<sequence precursor="true">MKKNRKLSLLMIGSLFLSAPLIAQSNFKLPDLGTSALQVLPLEKEKAIGEIMMMKIRSSSPVIQDPLLDEYLTSLGNRLVAHADDIRFPFDFFWIKNNEINAFAFYGGHVGVHVGLIAKSDSESQFASVLGHEIAHVTQRHLARRLQKQQDNAGLTLAGMVAGLLTTIVNPEAGLAIISANQTQSMLSQMTHSRGAEQEADRIGMTILNNAGFDPRASSEFLAKLSAQMRFKKKPPVFLLSHPLPDSRVSDIRLRAQQYEERFIDSNLEFLLTKSRIIARFTSTPEKAEQQFRMDIKKHQFSDRTAAKYGLALSLIDQKKLKEAEVILTKLLKSDPSNLFYLDSKTDLLLAQKNTQAALTLLKEHYQLKPNNQVITLNYANAAIEAKDYALAERLLKYFLLDKPNHPLGKDLMALTYKEQKNKSAYHETRASIMVDHGAFQQASDEVQKALNFIEKTDDIKRQRLKALLKQYRQMQKELAKL</sequence>
<dbReference type="GO" id="GO:0016020">
    <property type="term" value="C:membrane"/>
    <property type="evidence" value="ECO:0007669"/>
    <property type="project" value="InterPro"/>
</dbReference>
<evidence type="ECO:0000256" key="2">
    <source>
        <dbReference type="ARBA" id="ARBA00022723"/>
    </source>
</evidence>
<dbReference type="STRING" id="1123010.SAMN02745724_02200"/>
<organism evidence="10 11">
    <name type="scientific">Pseudoalteromonas denitrificans DSM 6059</name>
    <dbReference type="NCBI Taxonomy" id="1123010"/>
    <lineage>
        <taxon>Bacteria</taxon>
        <taxon>Pseudomonadati</taxon>
        <taxon>Pseudomonadota</taxon>
        <taxon>Gammaproteobacteria</taxon>
        <taxon>Alteromonadales</taxon>
        <taxon>Pseudoalteromonadaceae</taxon>
        <taxon>Pseudoalteromonas</taxon>
    </lineage>
</organism>
<evidence type="ECO:0000256" key="4">
    <source>
        <dbReference type="ARBA" id="ARBA00022764"/>
    </source>
</evidence>
<name>A0A1I1KWZ2_9GAMM</name>
<dbReference type="AlphaFoldDB" id="A0A1I1KWZ2"/>
<evidence type="ECO:0000259" key="9">
    <source>
        <dbReference type="Pfam" id="PF01435"/>
    </source>
</evidence>
<keyword evidence="7 8" id="KW-0482">Metalloprotease</keyword>
<evidence type="ECO:0000256" key="8">
    <source>
        <dbReference type="HAMAP-Rule" id="MF_00997"/>
    </source>
</evidence>
<dbReference type="SUPFAM" id="SSF48452">
    <property type="entry name" value="TPR-like"/>
    <property type="match status" value="1"/>
</dbReference>
<dbReference type="Pfam" id="PF01435">
    <property type="entry name" value="Peptidase_M48"/>
    <property type="match status" value="1"/>
</dbReference>
<evidence type="ECO:0000256" key="7">
    <source>
        <dbReference type="ARBA" id="ARBA00023049"/>
    </source>
</evidence>
<dbReference type="Gene3D" id="3.30.2010.10">
    <property type="entry name" value="Metalloproteases ('zincins'), catalytic domain"/>
    <property type="match status" value="1"/>
</dbReference>
<protein>
    <recommendedName>
        <fullName evidence="8">Putative beta-barrel assembly-enhancing protease</fullName>
        <ecNumber evidence="8">3.4.-.-</ecNumber>
    </recommendedName>
</protein>
<comment type="subcellular location">
    <subcellularLocation>
        <location evidence="8">Periplasm</location>
    </subcellularLocation>
</comment>
<feature type="binding site" evidence="8">
    <location>
        <position position="136"/>
    </location>
    <ligand>
        <name>Zn(2+)</name>
        <dbReference type="ChEBI" id="CHEBI:29105"/>
        <note>catalytic</note>
    </ligand>
</feature>
<evidence type="ECO:0000256" key="5">
    <source>
        <dbReference type="ARBA" id="ARBA00022801"/>
    </source>
</evidence>
<dbReference type="GO" id="GO:0008270">
    <property type="term" value="F:zinc ion binding"/>
    <property type="evidence" value="ECO:0007669"/>
    <property type="project" value="UniProtKB-UniRule"/>
</dbReference>
<dbReference type="OrthoDB" id="9810445at2"/>
<dbReference type="InterPro" id="IPR011990">
    <property type="entry name" value="TPR-like_helical_dom_sf"/>
</dbReference>
<feature type="binding site" evidence="8">
    <location>
        <position position="132"/>
    </location>
    <ligand>
        <name>Zn(2+)</name>
        <dbReference type="ChEBI" id="CHEBI:29105"/>
        <note>catalytic</note>
    </ligand>
</feature>
<keyword evidence="11" id="KW-1185">Reference proteome</keyword>
<proteinExistence type="inferred from homology"/>
<dbReference type="InterPro" id="IPR001915">
    <property type="entry name" value="Peptidase_M48"/>
</dbReference>
<evidence type="ECO:0000256" key="6">
    <source>
        <dbReference type="ARBA" id="ARBA00022833"/>
    </source>
</evidence>
<dbReference type="InterPro" id="IPR030873">
    <property type="entry name" value="Protease_BepA"/>
</dbReference>
<dbReference type="EMBL" id="FOLO01000014">
    <property type="protein sequence ID" value="SFC65314.1"/>
    <property type="molecule type" value="Genomic_DNA"/>
</dbReference>
<keyword evidence="2 8" id="KW-0479">Metal-binding</keyword>
<keyword evidence="4 8" id="KW-0574">Periplasm</keyword>
<evidence type="ECO:0000313" key="11">
    <source>
        <dbReference type="Proteomes" id="UP000198862"/>
    </source>
</evidence>
<dbReference type="PANTHER" id="PTHR22726">
    <property type="entry name" value="METALLOENDOPEPTIDASE OMA1"/>
    <property type="match status" value="1"/>
</dbReference>
<dbReference type="Proteomes" id="UP000198862">
    <property type="component" value="Unassembled WGS sequence"/>
</dbReference>
<keyword evidence="1 8" id="KW-0645">Protease</keyword>
<dbReference type="GO" id="GO:0004222">
    <property type="term" value="F:metalloendopeptidase activity"/>
    <property type="evidence" value="ECO:0007669"/>
    <property type="project" value="InterPro"/>
</dbReference>